<reference evidence="17 18" key="1">
    <citation type="journal article" date="2016" name="Nat. Commun.">
        <title>Thousands of microbial genomes shed light on interconnected biogeochemical processes in an aquifer system.</title>
        <authorList>
            <person name="Anantharaman K."/>
            <person name="Brown C.T."/>
            <person name="Hug L.A."/>
            <person name="Sharon I."/>
            <person name="Castelle C.J."/>
            <person name="Probst A.J."/>
            <person name="Thomas B.C."/>
            <person name="Singh A."/>
            <person name="Wilkins M.J."/>
            <person name="Karaoz U."/>
            <person name="Brodie E.L."/>
            <person name="Williams K.H."/>
            <person name="Hubbard S.S."/>
            <person name="Banfield J.F."/>
        </authorList>
    </citation>
    <scope>NUCLEOTIDE SEQUENCE [LARGE SCALE GENOMIC DNA]</scope>
</reference>
<comment type="subunit">
    <text evidence="15">Component of the periplasmic nitrate reductase NapAB complex composed of NapA and NapB.</text>
</comment>
<dbReference type="SUPFAM" id="SSF50692">
    <property type="entry name" value="ADC-like"/>
    <property type="match status" value="1"/>
</dbReference>
<keyword evidence="11 15" id="KW-0411">Iron-sulfur</keyword>
<evidence type="ECO:0000256" key="1">
    <source>
        <dbReference type="ARBA" id="ARBA00008747"/>
    </source>
</evidence>
<evidence type="ECO:0000256" key="5">
    <source>
        <dbReference type="ARBA" id="ARBA00022723"/>
    </source>
</evidence>
<comment type="cofactor">
    <cofactor evidence="15">
        <name>[4Fe-4S] cluster</name>
        <dbReference type="ChEBI" id="CHEBI:49883"/>
    </cofactor>
    <text evidence="15">Binds 1 [4Fe-4S] cluster.</text>
</comment>
<evidence type="ECO:0000256" key="4">
    <source>
        <dbReference type="ARBA" id="ARBA00022505"/>
    </source>
</evidence>
<dbReference type="Gene3D" id="2.40.40.20">
    <property type="match status" value="1"/>
</dbReference>
<evidence type="ECO:0000256" key="6">
    <source>
        <dbReference type="ARBA" id="ARBA00022729"/>
    </source>
</evidence>
<feature type="binding site" evidence="15">
    <location>
        <begin position="212"/>
        <end position="219"/>
    </location>
    <ligand>
        <name>Mo-bis(molybdopterin guanine dinucleotide)</name>
        <dbReference type="ChEBI" id="CHEBI:60539"/>
    </ligand>
</feature>
<dbReference type="FunFam" id="2.40.40.20:FF:000005">
    <property type="entry name" value="Periplasmic nitrate reductase"/>
    <property type="match status" value="1"/>
</dbReference>
<sequence>MNRRDLLKSSLAASAAAVVGMKLPLPLEAAQALDPQKDWAWDRSACRFCGTGCTLLVGTQGGKIKGIKGDPTAPVNRGLACIKGYYNAKILYGEDRLTEPLMRQKGGAYHPQGELSPVTWDAAFDEMAKQFKKQLQEKGPAGVAVFGSGQYSIDEGYATVKLMKAGFRSNNIDPNARHCMASAVAAFMQVFGIDEPAGCYDDIEETDTMVLWGANMAEMHPILWTRVANRRLTGGKKVKIVNLSTYKNRCSDIADLEIIFKPNTDLALFNYLAREVIQKNQLDKKFLEDHCVFATGPVGIGYGLPDNDPREKSVALSQAEAIGLGLGPQGAGTQLEQTDRANPGKHWLIGFEDFKKGLEPYDLDYVANLAKGDPDESLESFKKKLQQLAALYGEKGRKVVSFWTMGMNQHVRGSWVNEQAYMLHLLLGKQANPGNGAFSLTGQPSACGTAREVGTFSHRLPADMVVDNPEHRKVTEGLWALPAGTLNPKPGAHAVKIMRDLDAGKIGFFWSQVANPFQDYPNLNQWIGAAQKNNFIVISDAYPTVSTKVADLVLPSAMIFEKWGAYGNAERRTQHWRQLVDPPGQAKGDTWQVLEFAKRFTLAEVWDETKLAGVEGDKLPSVLGAAAQLGYKPTESLFEVLFQKPGQAFPWDPKSPLAAGKKNHIAEEQGYFVQQALWEEYRKFGLGHGHDLAPYAAYFEVAGLRWPVVEGKETRWRFLKGSDPYAAHSSKNYNFYGGAMKSLPQGDLKGPKGPDKVDLFSKKDSHGHILDGKAKIFFRPYSDPPEMPDQEYDLWLCTGRVIEHWHSGTMTRRVPELYQAVPNAEIFMHPKDASDRGLANGDLVSLSSRRGAVQARIQVSGRNQMPRGSVFVPWFDEHVLVNKLTLDQTCPISKQTDYKKCAVKVAKLGKGA</sequence>
<dbReference type="PROSITE" id="PS51669">
    <property type="entry name" value="4FE4S_MOW_BIS_MGD"/>
    <property type="match status" value="1"/>
</dbReference>
<dbReference type="InterPro" id="IPR006963">
    <property type="entry name" value="Mopterin_OxRdtase_4Fe-4S_dom"/>
</dbReference>
<dbReference type="InterPro" id="IPR006311">
    <property type="entry name" value="TAT_signal"/>
</dbReference>
<dbReference type="InterPro" id="IPR009010">
    <property type="entry name" value="Asp_de-COase-like_dom_sf"/>
</dbReference>
<feature type="binding site" evidence="15">
    <location>
        <position position="409"/>
    </location>
    <ligand>
        <name>Mo-bis(molybdopterin guanine dinucleotide)</name>
        <dbReference type="ChEBI" id="CHEBI:60539"/>
    </ligand>
</feature>
<keyword evidence="4 15" id="KW-0500">Molybdenum</keyword>
<dbReference type="Pfam" id="PF01568">
    <property type="entry name" value="Molydop_binding"/>
    <property type="match status" value="1"/>
</dbReference>
<feature type="binding site" evidence="15">
    <location>
        <position position="515"/>
    </location>
    <ligand>
        <name>Mo-bis(molybdopterin guanine dinucleotide)</name>
        <dbReference type="ChEBI" id="CHEBI:60539"/>
    </ligand>
</feature>
<comment type="cofactor">
    <cofactor evidence="15">
        <name>Mo-bis(molybdopterin guanine dinucleotide)</name>
        <dbReference type="ChEBI" id="CHEBI:60539"/>
    </cofactor>
    <text evidence="15">Binds 1 molybdenum-bis(molybdopterin guanine dinucleotide) (Mo-bis-MGD) cofactor per subunit.</text>
</comment>
<keyword evidence="10 15" id="KW-0408">Iron</keyword>
<dbReference type="GO" id="GO:0043546">
    <property type="term" value="F:molybdopterin cofactor binding"/>
    <property type="evidence" value="ECO:0007669"/>
    <property type="project" value="InterPro"/>
</dbReference>
<dbReference type="EMBL" id="MFNF01000015">
    <property type="protein sequence ID" value="OGH03523.1"/>
    <property type="molecule type" value="Genomic_DNA"/>
</dbReference>
<comment type="function">
    <text evidence="14 15">Catalytic subunit of the periplasmic nitrate reductase complex NapAB. Receives electrons from NapB and catalyzes the reduction of nitrate to nitrite.</text>
</comment>
<evidence type="ECO:0000256" key="14">
    <source>
        <dbReference type="ARBA" id="ARBA00055000"/>
    </source>
</evidence>
<dbReference type="PANTHER" id="PTHR43105:SF11">
    <property type="entry name" value="PERIPLASMIC NITRATE REDUCTASE"/>
    <property type="match status" value="1"/>
</dbReference>
<dbReference type="GO" id="GO:0042128">
    <property type="term" value="P:nitrate assimilation"/>
    <property type="evidence" value="ECO:0007669"/>
    <property type="project" value="UniProtKB-UniRule"/>
</dbReference>
<keyword evidence="3 15" id="KW-0004">4Fe-4S</keyword>
<feature type="binding site" evidence="15">
    <location>
        <begin position="539"/>
        <end position="540"/>
    </location>
    <ligand>
        <name>Mo-bis(molybdopterin guanine dinucleotide)</name>
        <dbReference type="ChEBI" id="CHEBI:60539"/>
    </ligand>
</feature>
<proteinExistence type="inferred from homology"/>
<dbReference type="GO" id="GO:0005506">
    <property type="term" value="F:iron ion binding"/>
    <property type="evidence" value="ECO:0007669"/>
    <property type="project" value="UniProtKB-UniRule"/>
</dbReference>
<comment type="similarity">
    <text evidence="1 15">Belongs to the prokaryotic molybdopterin-containing oxidoreductase family. NasA/NapA/NarB subfamily.</text>
</comment>
<evidence type="ECO:0000256" key="2">
    <source>
        <dbReference type="ARBA" id="ARBA00022448"/>
    </source>
</evidence>
<dbReference type="GO" id="GO:0045333">
    <property type="term" value="P:cellular respiration"/>
    <property type="evidence" value="ECO:0007669"/>
    <property type="project" value="UniProtKB-ARBA"/>
</dbReference>
<feature type="binding site" evidence="15">
    <location>
        <position position="562"/>
    </location>
    <ligand>
        <name>Mo-bis(molybdopterin guanine dinucleotide)</name>
        <dbReference type="ChEBI" id="CHEBI:60539"/>
    </ligand>
</feature>
<dbReference type="GO" id="GO:0030151">
    <property type="term" value="F:molybdenum ion binding"/>
    <property type="evidence" value="ECO:0007669"/>
    <property type="project" value="InterPro"/>
</dbReference>
<dbReference type="GO" id="GO:0009055">
    <property type="term" value="F:electron transfer activity"/>
    <property type="evidence" value="ECO:0007669"/>
    <property type="project" value="UniProtKB-UniRule"/>
</dbReference>
<dbReference type="SUPFAM" id="SSF53706">
    <property type="entry name" value="Formate dehydrogenase/DMSO reductase, domains 1-3"/>
    <property type="match status" value="1"/>
</dbReference>
<dbReference type="HAMAP" id="MF_01630">
    <property type="entry name" value="Nitrate_reduct_NapA"/>
    <property type="match status" value="1"/>
</dbReference>
<dbReference type="GO" id="GO:0042597">
    <property type="term" value="C:periplasmic space"/>
    <property type="evidence" value="ECO:0007669"/>
    <property type="project" value="UniProtKB-SubCell"/>
</dbReference>
<keyword evidence="2 15" id="KW-0813">Transport</keyword>
<feature type="binding site" evidence="15">
    <location>
        <begin position="798"/>
        <end position="807"/>
    </location>
    <ligand>
        <name>Mo-bis(molybdopterin guanine dinucleotide)</name>
        <dbReference type="ChEBI" id="CHEBI:60539"/>
    </ligand>
</feature>
<feature type="binding site" evidence="15">
    <location>
        <position position="49"/>
    </location>
    <ligand>
        <name>[4Fe-4S] cluster</name>
        <dbReference type="ChEBI" id="CHEBI:49883"/>
    </ligand>
</feature>
<evidence type="ECO:0000256" key="9">
    <source>
        <dbReference type="ARBA" id="ARBA00023002"/>
    </source>
</evidence>
<name>A0A1F6GZD7_9PROT</name>
<feature type="binding site" evidence="15">
    <location>
        <position position="53"/>
    </location>
    <ligand>
        <name>[4Fe-4S] cluster</name>
        <dbReference type="ChEBI" id="CHEBI:49883"/>
    </ligand>
</feature>
<dbReference type="InterPro" id="IPR006657">
    <property type="entry name" value="MoPterin_dinucl-bd_dom"/>
</dbReference>
<gene>
    <name evidence="15" type="primary">napA</name>
    <name evidence="17" type="ORF">A2557_01050</name>
</gene>
<keyword evidence="6 15" id="KW-0732">Signal</keyword>
<comment type="caution">
    <text evidence="17">The sequence shown here is derived from an EMBL/GenBank/DDBJ whole genome shotgun (WGS) entry which is preliminary data.</text>
</comment>
<feature type="binding site" evidence="15">
    <location>
        <position position="589"/>
    </location>
    <ligand>
        <name>Mo-bis(molybdopterin guanine dinucleotide)</name>
        <dbReference type="ChEBI" id="CHEBI:60539"/>
    </ligand>
</feature>
<feature type="binding site" evidence="15">
    <location>
        <position position="81"/>
    </location>
    <ligand>
        <name>[4Fe-4S] cluster</name>
        <dbReference type="ChEBI" id="CHEBI:49883"/>
    </ligand>
</feature>
<comment type="catalytic activity">
    <reaction evidence="13 15">
        <text>2 Fe(II)-[cytochrome] + nitrate + 2 H(+) = 2 Fe(III)-[cytochrome] + nitrite + H2O</text>
        <dbReference type="Rhea" id="RHEA:12909"/>
        <dbReference type="Rhea" id="RHEA-COMP:11777"/>
        <dbReference type="Rhea" id="RHEA-COMP:11778"/>
        <dbReference type="ChEBI" id="CHEBI:15377"/>
        <dbReference type="ChEBI" id="CHEBI:15378"/>
        <dbReference type="ChEBI" id="CHEBI:16301"/>
        <dbReference type="ChEBI" id="CHEBI:17632"/>
        <dbReference type="ChEBI" id="CHEBI:29033"/>
        <dbReference type="ChEBI" id="CHEBI:29034"/>
        <dbReference type="EC" id="1.9.6.1"/>
    </reaction>
</comment>
<dbReference type="Gene3D" id="3.30.200.210">
    <property type="match status" value="1"/>
</dbReference>
<dbReference type="Pfam" id="PF04879">
    <property type="entry name" value="Molybdop_Fe4S4"/>
    <property type="match status" value="1"/>
</dbReference>
<dbReference type="Gene3D" id="3.40.50.740">
    <property type="match status" value="1"/>
</dbReference>
<evidence type="ECO:0000313" key="18">
    <source>
        <dbReference type="Proteomes" id="UP000177583"/>
    </source>
</evidence>
<comment type="subcellular location">
    <subcellularLocation>
        <location evidence="15">Periplasm</location>
    </subcellularLocation>
</comment>
<accession>A0A1F6GZD7</accession>
<evidence type="ECO:0000313" key="17">
    <source>
        <dbReference type="EMBL" id="OGH03523.1"/>
    </source>
</evidence>
<evidence type="ECO:0000256" key="3">
    <source>
        <dbReference type="ARBA" id="ARBA00022485"/>
    </source>
</evidence>
<comment type="caution">
    <text evidence="15">Lacks conserved residue(s) required for the propagation of feature annotation.</text>
</comment>
<evidence type="ECO:0000256" key="13">
    <source>
        <dbReference type="ARBA" id="ARBA00052176"/>
    </source>
</evidence>
<dbReference type="GO" id="GO:0006777">
    <property type="term" value="P:Mo-molybdopterin cofactor biosynthetic process"/>
    <property type="evidence" value="ECO:0007669"/>
    <property type="project" value="UniProtKB-UniRule"/>
</dbReference>
<evidence type="ECO:0000256" key="11">
    <source>
        <dbReference type="ARBA" id="ARBA00023014"/>
    </source>
</evidence>
<feature type="binding site" evidence="15">
    <location>
        <position position="899"/>
    </location>
    <ligand>
        <name>Mo-bis(molybdopterin guanine dinucleotide)</name>
        <dbReference type="ChEBI" id="CHEBI:60539"/>
    </ligand>
</feature>
<keyword evidence="5 15" id="KW-0479">Metal-binding</keyword>
<dbReference type="PANTHER" id="PTHR43105">
    <property type="entry name" value="RESPIRATORY NITRATE REDUCTASE"/>
    <property type="match status" value="1"/>
</dbReference>
<dbReference type="InterPro" id="IPR006656">
    <property type="entry name" value="Mopterin_OxRdtase"/>
</dbReference>
<evidence type="ECO:0000256" key="10">
    <source>
        <dbReference type="ARBA" id="ARBA00023004"/>
    </source>
</evidence>
<feature type="binding site" evidence="15">
    <location>
        <position position="179"/>
    </location>
    <ligand>
        <name>Mo-bis(molybdopterin guanine dinucleotide)</name>
        <dbReference type="ChEBI" id="CHEBI:60539"/>
    </ligand>
</feature>
<dbReference type="Gene3D" id="3.40.228.10">
    <property type="entry name" value="Dimethylsulfoxide Reductase, domain 2"/>
    <property type="match status" value="1"/>
</dbReference>
<dbReference type="Proteomes" id="UP000177583">
    <property type="component" value="Unassembled WGS sequence"/>
</dbReference>
<keyword evidence="8 15" id="KW-0249">Electron transport</keyword>
<dbReference type="SMART" id="SM00926">
    <property type="entry name" value="Molybdop_Fe4S4"/>
    <property type="match status" value="1"/>
</dbReference>
<evidence type="ECO:0000256" key="12">
    <source>
        <dbReference type="ARBA" id="ARBA00023063"/>
    </source>
</evidence>
<protein>
    <recommendedName>
        <fullName evidence="15">Periplasmic nitrate reductase</fullName>
        <ecNumber evidence="15">1.9.6.1</ecNumber>
    </recommendedName>
</protein>
<keyword evidence="7 15" id="KW-0574">Periplasm</keyword>
<feature type="binding site" evidence="15">
    <location>
        <position position="405"/>
    </location>
    <ligand>
        <name>Mo-bis(molybdopterin guanine dinucleotide)</name>
        <dbReference type="ChEBI" id="CHEBI:60539"/>
    </ligand>
</feature>
<dbReference type="InterPro" id="IPR050123">
    <property type="entry name" value="Prok_molybdopt-oxidoreductase"/>
</dbReference>
<organism evidence="17 18">
    <name type="scientific">Candidatus Lambdaproteobacteria bacterium RIFOXYD2_FULL_56_26</name>
    <dbReference type="NCBI Taxonomy" id="1817773"/>
    <lineage>
        <taxon>Bacteria</taxon>
        <taxon>Pseudomonadati</taxon>
        <taxon>Pseudomonadota</taxon>
        <taxon>Candidatus Lambdaproteobacteria</taxon>
    </lineage>
</organism>
<dbReference type="GO" id="GO:0016020">
    <property type="term" value="C:membrane"/>
    <property type="evidence" value="ECO:0007669"/>
    <property type="project" value="TreeGrafter"/>
</dbReference>
<feature type="binding site" evidence="15">
    <location>
        <position position="175"/>
    </location>
    <ligand>
        <name>Mo-bis(molybdopterin guanine dinucleotide)</name>
        <dbReference type="ChEBI" id="CHEBI:60539"/>
    </ligand>
</feature>
<comment type="PTM">
    <text evidence="15">Predicted to be exported by the Tat system. The position of the signal peptide cleavage has not been experimentally proven.</text>
</comment>
<evidence type="ECO:0000259" key="16">
    <source>
        <dbReference type="PROSITE" id="PS51669"/>
    </source>
</evidence>
<feature type="domain" description="4Fe-4S Mo/W bis-MGD-type" evidence="16">
    <location>
        <begin position="39"/>
        <end position="95"/>
    </location>
</feature>
<dbReference type="EC" id="1.9.6.1" evidence="15"/>
<dbReference type="PROSITE" id="PS51318">
    <property type="entry name" value="TAT"/>
    <property type="match status" value="1"/>
</dbReference>
<evidence type="ECO:0000256" key="7">
    <source>
        <dbReference type="ARBA" id="ARBA00022764"/>
    </source>
</evidence>
<feature type="binding site" evidence="15">
    <location>
        <position position="46"/>
    </location>
    <ligand>
        <name>[4Fe-4S] cluster</name>
        <dbReference type="ChEBI" id="CHEBI:49883"/>
    </ligand>
</feature>
<dbReference type="NCBIfam" id="NF010055">
    <property type="entry name" value="PRK13532.1"/>
    <property type="match status" value="1"/>
</dbReference>
<feature type="binding site" evidence="15">
    <location>
        <position position="874"/>
    </location>
    <ligand>
        <name>substrate</name>
    </ligand>
</feature>
<dbReference type="Pfam" id="PF00384">
    <property type="entry name" value="Molybdopterin"/>
    <property type="match status" value="1"/>
</dbReference>
<keyword evidence="9 15" id="KW-0560">Oxidoreductase</keyword>
<feature type="binding site" evidence="15">
    <location>
        <position position="150"/>
    </location>
    <ligand>
        <name>Mo-bis(molybdopterin guanine dinucleotide)</name>
        <dbReference type="ChEBI" id="CHEBI:60539"/>
    </ligand>
</feature>
<keyword evidence="12 15" id="KW-0534">Nitrate assimilation</keyword>
<dbReference type="CDD" id="cd02791">
    <property type="entry name" value="MopB_CT_Nitrate-R-NapA-like"/>
    <property type="match status" value="1"/>
</dbReference>
<feature type="binding site" evidence="15">
    <location>
        <position position="83"/>
    </location>
    <ligand>
        <name>Mo-bis(molybdopterin guanine dinucleotide)</name>
        <dbReference type="ChEBI" id="CHEBI:60539"/>
    </ligand>
</feature>
<evidence type="ECO:0000256" key="15">
    <source>
        <dbReference type="HAMAP-Rule" id="MF_01630"/>
    </source>
</evidence>
<evidence type="ECO:0000256" key="8">
    <source>
        <dbReference type="ARBA" id="ARBA00022982"/>
    </source>
</evidence>
<dbReference type="GO" id="GO:0009325">
    <property type="term" value="C:nitrate reductase complex"/>
    <property type="evidence" value="ECO:0007669"/>
    <property type="project" value="TreeGrafter"/>
</dbReference>
<feature type="binding site" evidence="15">
    <location>
        <position position="882"/>
    </location>
    <ligand>
        <name>Mo-bis(molybdopterin guanine dinucleotide)</name>
        <dbReference type="ChEBI" id="CHEBI:60539"/>
    </ligand>
</feature>
<dbReference type="GO" id="GO:0051539">
    <property type="term" value="F:4 iron, 4 sulfur cluster binding"/>
    <property type="evidence" value="ECO:0007669"/>
    <property type="project" value="UniProtKB-KW"/>
</dbReference>
<dbReference type="InterPro" id="IPR041957">
    <property type="entry name" value="CT_Nitrate-R-NapA-like"/>
</dbReference>
<dbReference type="InterPro" id="IPR010051">
    <property type="entry name" value="Periplasm_NO3_reductase_lsu"/>
</dbReference>
<dbReference type="GO" id="GO:0050140">
    <property type="term" value="F:nitrate reductase (cytochrome) activity"/>
    <property type="evidence" value="ECO:0007669"/>
    <property type="project" value="UniProtKB-EC"/>
</dbReference>
<dbReference type="NCBIfam" id="TIGR01706">
    <property type="entry name" value="NAPA"/>
    <property type="match status" value="1"/>
</dbReference>
<dbReference type="AlphaFoldDB" id="A0A1F6GZD7"/>